<keyword evidence="1" id="KW-0560">Oxidoreductase</keyword>
<evidence type="ECO:0000259" key="2">
    <source>
        <dbReference type="PROSITE" id="PS51387"/>
    </source>
</evidence>
<feature type="domain" description="FAD-binding PCMH-type" evidence="2">
    <location>
        <begin position="28"/>
        <end position="198"/>
    </location>
</feature>
<evidence type="ECO:0000256" key="1">
    <source>
        <dbReference type="ARBA" id="ARBA00023002"/>
    </source>
</evidence>
<dbReference type="Gene3D" id="1.10.45.10">
    <property type="entry name" value="Vanillyl-alcohol Oxidase, Chain A, domain 4"/>
    <property type="match status" value="1"/>
</dbReference>
<comment type="caution">
    <text evidence="3">The sequence shown here is derived from an EMBL/GenBank/DDBJ whole genome shotgun (WGS) entry which is preliminary data.</text>
</comment>
<dbReference type="EMBL" id="JBHSXX010000001">
    <property type="protein sequence ID" value="MFC6865628.1"/>
    <property type="molecule type" value="Genomic_DNA"/>
</dbReference>
<dbReference type="Gene3D" id="3.30.465.10">
    <property type="match status" value="1"/>
</dbReference>
<dbReference type="InterPro" id="IPR016171">
    <property type="entry name" value="Vanillyl_alc_oxidase_C-sub2"/>
</dbReference>
<name>A0ABW2BS59_9PSEU</name>
<dbReference type="PROSITE" id="PS51387">
    <property type="entry name" value="FAD_PCMH"/>
    <property type="match status" value="1"/>
</dbReference>
<accession>A0ABW2BS59</accession>
<dbReference type="Proteomes" id="UP001596337">
    <property type="component" value="Unassembled WGS sequence"/>
</dbReference>
<dbReference type="InterPro" id="IPR016166">
    <property type="entry name" value="FAD-bd_PCMH"/>
</dbReference>
<dbReference type="InterPro" id="IPR010031">
    <property type="entry name" value="FAD_lactone_oxidase-like"/>
</dbReference>
<dbReference type="RefSeq" id="WP_345392069.1">
    <property type="nucleotide sequence ID" value="NZ_BAABLA010000007.1"/>
</dbReference>
<dbReference type="PANTHER" id="PTHR43762">
    <property type="entry name" value="L-GULONOLACTONE OXIDASE"/>
    <property type="match status" value="1"/>
</dbReference>
<reference evidence="4" key="1">
    <citation type="journal article" date="2019" name="Int. J. Syst. Evol. Microbiol.">
        <title>The Global Catalogue of Microorganisms (GCM) 10K type strain sequencing project: providing services to taxonomists for standard genome sequencing and annotation.</title>
        <authorList>
            <consortium name="The Broad Institute Genomics Platform"/>
            <consortium name="The Broad Institute Genome Sequencing Center for Infectious Disease"/>
            <person name="Wu L."/>
            <person name="Ma J."/>
        </authorList>
    </citation>
    <scope>NUCLEOTIDE SEQUENCE [LARGE SCALE GENOMIC DNA]</scope>
    <source>
        <strain evidence="4">KCTC 32255</strain>
    </source>
</reference>
<dbReference type="InterPro" id="IPR016167">
    <property type="entry name" value="FAD-bd_PCMH_sub1"/>
</dbReference>
<protein>
    <submittedName>
        <fullName evidence="3">D-arabinono-1,4-lactone oxidase</fullName>
    </submittedName>
</protein>
<dbReference type="SUPFAM" id="SSF56176">
    <property type="entry name" value="FAD-binding/transporter-associated domain-like"/>
    <property type="match status" value="1"/>
</dbReference>
<dbReference type="PIRSF" id="PIRSF000136">
    <property type="entry name" value="LGO_GLO"/>
    <property type="match status" value="1"/>
</dbReference>
<proteinExistence type="predicted"/>
<dbReference type="InterPro" id="IPR007173">
    <property type="entry name" value="ALO_C"/>
</dbReference>
<gene>
    <name evidence="3" type="ORF">ACFQGD_00545</name>
</gene>
<keyword evidence="4" id="KW-1185">Reference proteome</keyword>
<dbReference type="InterPro" id="IPR006094">
    <property type="entry name" value="Oxid_FAD_bind_N"/>
</dbReference>
<dbReference type="PANTHER" id="PTHR43762:SF1">
    <property type="entry name" value="D-ARABINONO-1,4-LACTONE OXIDASE"/>
    <property type="match status" value="1"/>
</dbReference>
<dbReference type="InterPro" id="IPR016169">
    <property type="entry name" value="FAD-bd_PCMH_sub2"/>
</dbReference>
<dbReference type="InterPro" id="IPR036318">
    <property type="entry name" value="FAD-bd_PCMH-like_sf"/>
</dbReference>
<organism evidence="3 4">
    <name type="scientific">Haloechinothrix salitolerans</name>
    <dbReference type="NCBI Taxonomy" id="926830"/>
    <lineage>
        <taxon>Bacteria</taxon>
        <taxon>Bacillati</taxon>
        <taxon>Actinomycetota</taxon>
        <taxon>Actinomycetes</taxon>
        <taxon>Pseudonocardiales</taxon>
        <taxon>Pseudonocardiaceae</taxon>
        <taxon>Haloechinothrix</taxon>
    </lineage>
</organism>
<dbReference type="Gene3D" id="3.30.43.10">
    <property type="entry name" value="Uridine Diphospho-n-acetylenolpyruvylglucosamine Reductase, domain 2"/>
    <property type="match status" value="1"/>
</dbReference>
<sequence>MDECTPHDGSAGKTASRALTWTNWAGTASATPDVVHRPLTAEEIAAAVASAAADGKRIRTWGSAHSFTPIAVADEHAIDLSGYSGITRVDRATNEVTVRAGTTLLALNAALDAHGLALVNMGDIDKQTIAGALSTGTHGTGAALGGLAKQVSALELILADGSVVRCSASESPELFAAARVGLGALGVISTVTLRCVPSFVLAAREAPGALADVLDRLDHDVDGNDHFEFYWFPHDETVLTKQNNRLPEGVEPRPLSPLRSWVEYELIENRLFGAVCRAERAIPALVRPAQRLIAATLSERDYSDVSHRVFVTNRAVRFVESEYAVPRAALPEVLAELRRAVARLSDPVAFPVEVRFAAADDVWLSTAYERDTAYVAVHQYIGMPYREYFAAFESIANAVGGRPHWGKLHTLDATALRERYPRFDDFLRVRAEVDPDGRFGNAYTDRVLGGP</sequence>
<evidence type="ECO:0000313" key="3">
    <source>
        <dbReference type="EMBL" id="MFC6865628.1"/>
    </source>
</evidence>
<dbReference type="Pfam" id="PF04030">
    <property type="entry name" value="ALO"/>
    <property type="match status" value="1"/>
</dbReference>
<dbReference type="Pfam" id="PF01565">
    <property type="entry name" value="FAD_binding_4"/>
    <property type="match status" value="1"/>
</dbReference>
<dbReference type="Gene3D" id="3.30.70.2520">
    <property type="match status" value="1"/>
</dbReference>
<evidence type="ECO:0000313" key="4">
    <source>
        <dbReference type="Proteomes" id="UP001596337"/>
    </source>
</evidence>
<dbReference type="NCBIfam" id="TIGR01679">
    <property type="entry name" value="bact_FAD_ox"/>
    <property type="match status" value="1"/>
</dbReference>